<evidence type="ECO:0000313" key="4">
    <source>
        <dbReference type="Proteomes" id="UP000181997"/>
    </source>
</evidence>
<evidence type="ECO:0000256" key="2">
    <source>
        <dbReference type="SAM" id="Phobius"/>
    </source>
</evidence>
<feature type="region of interest" description="Disordered" evidence="1">
    <location>
        <begin position="81"/>
        <end position="132"/>
    </location>
</feature>
<evidence type="ECO:0000313" key="3">
    <source>
        <dbReference type="EMBL" id="SCB85196.1"/>
    </source>
</evidence>
<dbReference type="Proteomes" id="UP000181997">
    <property type="component" value="Unassembled WGS sequence"/>
</dbReference>
<sequence>MKTLKKSDWNDREVEDLLKKLPKLNDDRTRSLIYSKVEKERRAPGRFKRYVPVIAALAALFIVVLLAPSLITQMSGEDSAMEGAYSTDSSAGDSKVAEDPPSAESKAEITRDDGSTEENQMQMAEKSDKDNKEFTTLKEEGKHERLSLFEEDIDGKYYYSYGLVSSDAIAVPVSVLASAEMEEKQTDWVEQYEDISRKLPEKEWGFQDYFPIKGDLSLSENKENVLLTLEDNHPYSGSSAVESNFYQSLLYSFEDRGVKGITLLTEDGSAPEFSHYGKLPSIPLNRAMHRPFYSYSPDGKGRYLVPGSLSGGNIKQSIAAMKETPSDLYQSVIPEQLSVNVTESDDGVIVTFSEELDLHSMKEQSAQELIEGILLTAKSSGYQKVLFQNIRQETWNGFNFTEPLETPLAPNKKNLNE</sequence>
<keyword evidence="2" id="KW-0812">Transmembrane</keyword>
<accession>A0A1C3ZSF2</accession>
<feature type="compositionally biased region" description="Basic and acidic residues" evidence="1">
    <location>
        <begin position="105"/>
        <end position="114"/>
    </location>
</feature>
<keyword evidence="2" id="KW-0472">Membrane</keyword>
<dbReference type="AlphaFoldDB" id="A0A1C3ZSF2"/>
<gene>
    <name evidence="3" type="ORF">GA0061094_0938</name>
</gene>
<organism evidence="3 4">
    <name type="scientific">[Bacillus] enclensis</name>
    <dbReference type="NCBI Taxonomy" id="1402860"/>
    <lineage>
        <taxon>Bacteria</taxon>
        <taxon>Bacillati</taxon>
        <taxon>Bacillota</taxon>
        <taxon>Bacilli</taxon>
        <taxon>Bacillales</taxon>
        <taxon>Bacillaceae</taxon>
        <taxon>Rossellomorea</taxon>
    </lineage>
</organism>
<protein>
    <recommendedName>
        <fullName evidence="5">Sigma-X negative effector</fullName>
    </recommendedName>
</protein>
<proteinExistence type="predicted"/>
<keyword evidence="2" id="KW-1133">Transmembrane helix</keyword>
<keyword evidence="4" id="KW-1185">Reference proteome</keyword>
<feature type="transmembrane region" description="Helical" evidence="2">
    <location>
        <begin position="50"/>
        <end position="71"/>
    </location>
</feature>
<dbReference type="EMBL" id="FMAU01000001">
    <property type="protein sequence ID" value="SCB85196.1"/>
    <property type="molecule type" value="Genomic_DNA"/>
</dbReference>
<evidence type="ECO:0008006" key="5">
    <source>
        <dbReference type="Google" id="ProtNLM"/>
    </source>
</evidence>
<name>A0A1C3ZSF2_9BACI</name>
<evidence type="ECO:0000256" key="1">
    <source>
        <dbReference type="SAM" id="MobiDB-lite"/>
    </source>
</evidence>
<reference evidence="4" key="1">
    <citation type="submission" date="2016-08" db="EMBL/GenBank/DDBJ databases">
        <authorList>
            <person name="Varghese N."/>
            <person name="Submissions Spin"/>
        </authorList>
    </citation>
    <scope>NUCLEOTIDE SEQUENCE [LARGE SCALE GENOMIC DNA]</scope>
    <source>
        <strain evidence="4">SGD-1123</strain>
    </source>
</reference>